<feature type="disulfide bond" evidence="2">
    <location>
        <begin position="53"/>
        <end position="68"/>
    </location>
</feature>
<dbReference type="InterPro" id="IPR000519">
    <property type="entry name" value="P_trefoil_dom"/>
</dbReference>
<sequence length="106" mass="11752">ERNCGYPGISSSDCAKRGCCCFNTSVRGVNWCYYTNSDTDRTGCGYQGTRTDCGYPGIGSEECHSRGCCFNSSIPGDKWCFYPTDYSKIISYALISINIINMHAEF</sequence>
<protein>
    <recommendedName>
        <fullName evidence="3">P-type domain-containing protein</fullName>
    </recommendedName>
</protein>
<evidence type="ECO:0000313" key="4">
    <source>
        <dbReference type="EMBL" id="CAI9562865.1"/>
    </source>
</evidence>
<accession>A0ABN9CRP5</accession>
<dbReference type="PANTHER" id="PTHR13826">
    <property type="entry name" value="INTESTINAL TREFOIL FACTOR-RELATED"/>
    <property type="match status" value="1"/>
</dbReference>
<dbReference type="SUPFAM" id="SSF57492">
    <property type="entry name" value="Trefoil"/>
    <property type="match status" value="2"/>
</dbReference>
<keyword evidence="5" id="KW-1185">Reference proteome</keyword>
<comment type="caution">
    <text evidence="2">Lacks conserved residue(s) required for the propagation of feature annotation.</text>
</comment>
<dbReference type="PANTHER" id="PTHR13826:SF14">
    <property type="entry name" value="TREFOIL FACTOR 2"/>
    <property type="match status" value="1"/>
</dbReference>
<proteinExistence type="predicted"/>
<dbReference type="Gene3D" id="4.10.110.10">
    <property type="entry name" value="Spasmolytic Protein, domain 1"/>
    <property type="match status" value="2"/>
</dbReference>
<organism evidence="4 5">
    <name type="scientific">Staurois parvus</name>
    <dbReference type="NCBI Taxonomy" id="386267"/>
    <lineage>
        <taxon>Eukaryota</taxon>
        <taxon>Metazoa</taxon>
        <taxon>Chordata</taxon>
        <taxon>Craniata</taxon>
        <taxon>Vertebrata</taxon>
        <taxon>Euteleostomi</taxon>
        <taxon>Amphibia</taxon>
        <taxon>Batrachia</taxon>
        <taxon>Anura</taxon>
        <taxon>Neobatrachia</taxon>
        <taxon>Ranoidea</taxon>
        <taxon>Ranidae</taxon>
        <taxon>Staurois</taxon>
    </lineage>
</organism>
<keyword evidence="1 2" id="KW-1015">Disulfide bond</keyword>
<evidence type="ECO:0000256" key="2">
    <source>
        <dbReference type="PROSITE-ProRule" id="PRU00779"/>
    </source>
</evidence>
<feature type="disulfide bond" evidence="2">
    <location>
        <begin position="63"/>
        <end position="80"/>
    </location>
</feature>
<dbReference type="CDD" id="cd00111">
    <property type="entry name" value="Trefoil"/>
    <property type="match status" value="2"/>
</dbReference>
<feature type="domain" description="P-type" evidence="3">
    <location>
        <begin position="1"/>
        <end position="36"/>
    </location>
</feature>
<dbReference type="SMART" id="SM00018">
    <property type="entry name" value="PD"/>
    <property type="match status" value="2"/>
</dbReference>
<dbReference type="Pfam" id="PF00088">
    <property type="entry name" value="Trefoil"/>
    <property type="match status" value="2"/>
</dbReference>
<dbReference type="PRINTS" id="PR00680">
    <property type="entry name" value="PTREFOIL"/>
</dbReference>
<dbReference type="InterPro" id="IPR044913">
    <property type="entry name" value="P_trefoil_dom_sf"/>
</dbReference>
<name>A0ABN9CRP5_9NEOB</name>
<dbReference type="EMBL" id="CATNWA010012118">
    <property type="protein sequence ID" value="CAI9562865.1"/>
    <property type="molecule type" value="Genomic_DNA"/>
</dbReference>
<gene>
    <name evidence="4" type="ORF">SPARVUS_LOCUS5670634</name>
</gene>
<evidence type="ECO:0000313" key="5">
    <source>
        <dbReference type="Proteomes" id="UP001162483"/>
    </source>
</evidence>
<feature type="domain" description="P-type" evidence="3">
    <location>
        <begin position="42"/>
        <end position="84"/>
    </location>
</feature>
<dbReference type="PROSITE" id="PS51448">
    <property type="entry name" value="P_TREFOIL_2"/>
    <property type="match status" value="2"/>
</dbReference>
<dbReference type="InterPro" id="IPR017994">
    <property type="entry name" value="P_trefoil_chordata"/>
</dbReference>
<evidence type="ECO:0000256" key="1">
    <source>
        <dbReference type="ARBA" id="ARBA00023157"/>
    </source>
</evidence>
<feature type="disulfide bond" evidence="2">
    <location>
        <begin position="4"/>
        <end position="19"/>
    </location>
</feature>
<evidence type="ECO:0000259" key="3">
    <source>
        <dbReference type="PROSITE" id="PS51448"/>
    </source>
</evidence>
<dbReference type="Proteomes" id="UP001162483">
    <property type="component" value="Unassembled WGS sequence"/>
</dbReference>
<comment type="caution">
    <text evidence="4">The sequence shown here is derived from an EMBL/GenBank/DDBJ whole genome shotgun (WGS) entry which is preliminary data.</text>
</comment>
<reference evidence="4" key="1">
    <citation type="submission" date="2023-05" db="EMBL/GenBank/DDBJ databases">
        <authorList>
            <person name="Stuckert A."/>
        </authorList>
    </citation>
    <scope>NUCLEOTIDE SEQUENCE</scope>
</reference>
<feature type="non-terminal residue" evidence="4">
    <location>
        <position position="1"/>
    </location>
</feature>